<keyword evidence="2" id="KW-0378">Hydrolase</keyword>
<dbReference type="Pfam" id="PF01731">
    <property type="entry name" value="Arylesterase"/>
    <property type="match status" value="1"/>
</dbReference>
<sequence>MPRKRREEKPLQRRLMRFWWRFLAIALVFFVGYTIWLGGAYRSTEAFTAGQCEAVPAPPGPEDMALLPDGASSIPGLAPGAIVSSQDRRNRDAPGGLYFYDMSSRPGSFTKLELPASLVLHPHGISLFTAADTGQMFLHVINHRSTERHTVEIFTVQRTAGMPLPVLRHRGSVSSDLFVHPNGIAAAGPESFYLTNDRGPGPRWMHMVENLLQLSRSTVVYHDGRGARVVAEDIAFANGIEISADGGTVLVGSTQWRMLLAFTREPQTGMLLRSGSLSLPGGADNIRRDANGDLWVAAHPNAFAFIGHAMDAEKESPSMILRLARDSRGVVHTEEAFGDPGTLISGASVGLYRQGRLLIGSVFQPTVLDCLIDGTKLRASDS</sequence>
<keyword evidence="3" id="KW-1015">Disulfide bond</keyword>
<dbReference type="PANTHER" id="PTHR11799">
    <property type="entry name" value="PARAOXONASE"/>
    <property type="match status" value="1"/>
</dbReference>
<proteinExistence type="inferred from homology"/>
<evidence type="ECO:0000313" key="7">
    <source>
        <dbReference type="Proteomes" id="UP000317496"/>
    </source>
</evidence>
<reference evidence="6 7" key="1">
    <citation type="submission" date="2019-07" db="EMBL/GenBank/DDBJ databases">
        <title>Genome sequencing for Ferrovibrio sp. K5.</title>
        <authorList>
            <person name="Park S.-J."/>
        </authorList>
    </citation>
    <scope>NUCLEOTIDE SEQUENCE [LARGE SCALE GENOMIC DNA]</scope>
    <source>
        <strain evidence="6 7">K5</strain>
    </source>
</reference>
<evidence type="ECO:0000313" key="6">
    <source>
        <dbReference type="EMBL" id="QDO97916.1"/>
    </source>
</evidence>
<dbReference type="InterPro" id="IPR051288">
    <property type="entry name" value="Serum_paraoxonase/arylesterase"/>
</dbReference>
<dbReference type="KEGG" id="fer:FNB15_11845"/>
<dbReference type="OrthoDB" id="145213at2"/>
<keyword evidence="5" id="KW-1133">Transmembrane helix</keyword>
<evidence type="ECO:0000256" key="4">
    <source>
        <dbReference type="ARBA" id="ARBA00023180"/>
    </source>
</evidence>
<dbReference type="AlphaFoldDB" id="A0A516H2B0"/>
<dbReference type="InterPro" id="IPR011042">
    <property type="entry name" value="6-blade_b-propeller_TolB-like"/>
</dbReference>
<keyword evidence="4" id="KW-0325">Glycoprotein</keyword>
<dbReference type="Proteomes" id="UP000317496">
    <property type="component" value="Chromosome"/>
</dbReference>
<dbReference type="PANTHER" id="PTHR11799:SF12">
    <property type="entry name" value="PARAOXONASE-RELATED"/>
    <property type="match status" value="1"/>
</dbReference>
<gene>
    <name evidence="6" type="ORF">FNB15_11845</name>
</gene>
<evidence type="ECO:0000256" key="2">
    <source>
        <dbReference type="ARBA" id="ARBA00022801"/>
    </source>
</evidence>
<dbReference type="RefSeq" id="WP_144068897.1">
    <property type="nucleotide sequence ID" value="NZ_CP041636.1"/>
</dbReference>
<keyword evidence="5" id="KW-0812">Transmembrane</keyword>
<protein>
    <recommendedName>
        <fullName evidence="8">SMP-30/gluconolactonase/LRE family protein</fullName>
    </recommendedName>
</protein>
<keyword evidence="7" id="KW-1185">Reference proteome</keyword>
<dbReference type="GO" id="GO:0004064">
    <property type="term" value="F:arylesterase activity"/>
    <property type="evidence" value="ECO:0007669"/>
    <property type="project" value="InterPro"/>
</dbReference>
<name>A0A516H2B0_9PROT</name>
<dbReference type="InterPro" id="IPR002640">
    <property type="entry name" value="Arylesterase"/>
</dbReference>
<dbReference type="PRINTS" id="PR01785">
    <property type="entry name" value="PARAOXONASE"/>
</dbReference>
<feature type="transmembrane region" description="Helical" evidence="5">
    <location>
        <begin position="20"/>
        <end position="41"/>
    </location>
</feature>
<evidence type="ECO:0000256" key="5">
    <source>
        <dbReference type="SAM" id="Phobius"/>
    </source>
</evidence>
<comment type="similarity">
    <text evidence="1">Belongs to the paraoxonase family.</text>
</comment>
<dbReference type="EMBL" id="CP041636">
    <property type="protein sequence ID" value="QDO97916.1"/>
    <property type="molecule type" value="Genomic_DNA"/>
</dbReference>
<accession>A0A516H2B0</accession>
<evidence type="ECO:0008006" key="8">
    <source>
        <dbReference type="Google" id="ProtNLM"/>
    </source>
</evidence>
<dbReference type="Gene3D" id="2.120.10.30">
    <property type="entry name" value="TolB, C-terminal domain"/>
    <property type="match status" value="1"/>
</dbReference>
<keyword evidence="5" id="KW-0472">Membrane</keyword>
<organism evidence="6 7">
    <name type="scientific">Ferrovibrio terrae</name>
    <dbReference type="NCBI Taxonomy" id="2594003"/>
    <lineage>
        <taxon>Bacteria</taxon>
        <taxon>Pseudomonadati</taxon>
        <taxon>Pseudomonadota</taxon>
        <taxon>Alphaproteobacteria</taxon>
        <taxon>Rhodospirillales</taxon>
        <taxon>Rhodospirillaceae</taxon>
        <taxon>Ferrovibrio</taxon>
    </lineage>
</organism>
<dbReference type="SUPFAM" id="SSF63829">
    <property type="entry name" value="Calcium-dependent phosphotriesterase"/>
    <property type="match status" value="1"/>
</dbReference>
<evidence type="ECO:0000256" key="3">
    <source>
        <dbReference type="ARBA" id="ARBA00023157"/>
    </source>
</evidence>
<evidence type="ECO:0000256" key="1">
    <source>
        <dbReference type="ARBA" id="ARBA00008595"/>
    </source>
</evidence>